<keyword evidence="2" id="KW-0808">Transferase</keyword>
<dbReference type="InterPro" id="IPR051678">
    <property type="entry name" value="AGP_Transferase"/>
</dbReference>
<keyword evidence="3" id="KW-1185">Reference proteome</keyword>
<reference evidence="2 3" key="1">
    <citation type="submission" date="2015-12" db="EMBL/GenBank/DDBJ databases">
        <title>Draft genome sequence of Streptomyces silvensis ATCC 53525, a producer of novel hormone antagonists.</title>
        <authorList>
            <person name="Johnston C.W."/>
            <person name="Li Y."/>
            <person name="Magarvey N.A."/>
        </authorList>
    </citation>
    <scope>NUCLEOTIDE SEQUENCE [LARGE SCALE GENOMIC DNA]</scope>
    <source>
        <strain evidence="2 3">ATCC 53525</strain>
    </source>
</reference>
<proteinExistence type="predicted"/>
<comment type="caution">
    <text evidence="2">The sequence shown here is derived from an EMBL/GenBank/DDBJ whole genome shotgun (WGS) entry which is preliminary data.</text>
</comment>
<dbReference type="OrthoDB" id="3723194at2"/>
<dbReference type="GO" id="GO:0016740">
    <property type="term" value="F:transferase activity"/>
    <property type="evidence" value="ECO:0007669"/>
    <property type="project" value="UniProtKB-KW"/>
</dbReference>
<dbReference type="InterPro" id="IPR011009">
    <property type="entry name" value="Kinase-like_dom_sf"/>
</dbReference>
<dbReference type="PANTHER" id="PTHR21310">
    <property type="entry name" value="AMINOGLYCOSIDE PHOSPHOTRANSFERASE-RELATED-RELATED"/>
    <property type="match status" value="1"/>
</dbReference>
<dbReference type="EMBL" id="LOCL01000034">
    <property type="protein sequence ID" value="KUF17336.1"/>
    <property type="molecule type" value="Genomic_DNA"/>
</dbReference>
<accession>A0A0W7X3I1</accession>
<name>A0A0W7X3I1_9ACTN</name>
<evidence type="ECO:0000313" key="3">
    <source>
        <dbReference type="Proteomes" id="UP000054804"/>
    </source>
</evidence>
<dbReference type="STRING" id="1765722.AT728_16140"/>
<sequence length="294" mass="32910">MTTPRTEQSFAVLRTIAEVAGLTLDGAEPIRLAENDLWRLKDVVVRIARAGQEAAAAREVAVARWLAQHNIPAVRPMSWDQPVHAGGRAATFWELLPPHRHGTEADLAPLLRQMHELPTPSFSIGRLQPFVRIAERLAAANSVSDDDRQWLLDRLSELQQQWSNLPAGRPHCVIHGDAWGGNCAVTDQTAHLMDFERTSLGPPEWDLTSAAVAFETFGTISAERYTAYCAAYGYDVRNWAGYPTLRGIRELRLVTFALQIAEHDADALEQAHYRLECLRGLRGLRPWRWQAVGL</sequence>
<dbReference type="Proteomes" id="UP000054804">
    <property type="component" value="Unassembled WGS sequence"/>
</dbReference>
<organism evidence="2 3">
    <name type="scientific">Streptomyces silvensis</name>
    <dbReference type="NCBI Taxonomy" id="1765722"/>
    <lineage>
        <taxon>Bacteria</taxon>
        <taxon>Bacillati</taxon>
        <taxon>Actinomycetota</taxon>
        <taxon>Actinomycetes</taxon>
        <taxon>Kitasatosporales</taxon>
        <taxon>Streptomycetaceae</taxon>
        <taxon>Streptomyces</taxon>
    </lineage>
</organism>
<evidence type="ECO:0000313" key="2">
    <source>
        <dbReference type="EMBL" id="KUF17336.1"/>
    </source>
</evidence>
<evidence type="ECO:0000259" key="1">
    <source>
        <dbReference type="Pfam" id="PF01636"/>
    </source>
</evidence>
<dbReference type="PANTHER" id="PTHR21310:SF40">
    <property type="entry name" value="AMINOGLYCOSIDE PHOSPHOTRANSFERASE DOMAIN-CONTAINING PROTEIN-RELATED"/>
    <property type="match status" value="1"/>
</dbReference>
<feature type="domain" description="Aminoglycoside phosphotransferase" evidence="1">
    <location>
        <begin position="33"/>
        <end position="242"/>
    </location>
</feature>
<dbReference type="InterPro" id="IPR002575">
    <property type="entry name" value="Aminoglycoside_PTrfase"/>
</dbReference>
<dbReference type="Gene3D" id="3.90.1200.10">
    <property type="match status" value="1"/>
</dbReference>
<dbReference type="SUPFAM" id="SSF56112">
    <property type="entry name" value="Protein kinase-like (PK-like)"/>
    <property type="match status" value="1"/>
</dbReference>
<dbReference type="RefSeq" id="WP_058848599.1">
    <property type="nucleotide sequence ID" value="NZ_LOCL01000034.1"/>
</dbReference>
<protein>
    <submittedName>
        <fullName evidence="2">Aminoglycoside phosphotransferase</fullName>
    </submittedName>
</protein>
<gene>
    <name evidence="2" type="ORF">AT728_16140</name>
</gene>
<dbReference type="AlphaFoldDB" id="A0A0W7X3I1"/>
<dbReference type="Pfam" id="PF01636">
    <property type="entry name" value="APH"/>
    <property type="match status" value="1"/>
</dbReference>